<dbReference type="Proteomes" id="UP000069162">
    <property type="component" value="Chromosome"/>
</dbReference>
<feature type="transmembrane region" description="Helical" evidence="1">
    <location>
        <begin position="16"/>
        <end position="37"/>
    </location>
</feature>
<name>A0A806XCC4_9ENTR</name>
<dbReference type="AlphaFoldDB" id="A0A806XCC4"/>
<evidence type="ECO:0000256" key="1">
    <source>
        <dbReference type="SAM" id="Phobius"/>
    </source>
</evidence>
<accession>A0A806XCC4</accession>
<keyword evidence="1" id="KW-1133">Transmembrane helix</keyword>
<reference evidence="3" key="1">
    <citation type="submission" date="2015-10" db="EMBL/GenBank/DDBJ databases">
        <title>Complete Genome Sequencing of Klebsiella sp. strain G5.</title>
        <authorList>
            <person name="Chan K.-G."/>
            <person name="Chen J.-W."/>
        </authorList>
    </citation>
    <scope>NUCLEOTIDE SEQUENCE [LARGE SCALE GENOMIC DNA]</scope>
    <source>
        <strain evidence="3">G5</strain>
    </source>
</reference>
<proteinExistence type="predicted"/>
<keyword evidence="1" id="KW-0812">Transmembrane</keyword>
<dbReference type="KEGG" id="kle:AO703_10040"/>
<evidence type="ECO:0000313" key="2">
    <source>
        <dbReference type="EMBL" id="ALR76627.1"/>
    </source>
</evidence>
<organism evidence="2 3">
    <name type="scientific">[Enterobacter] lignolyticus</name>
    <dbReference type="NCBI Taxonomy" id="1334193"/>
    <lineage>
        <taxon>Bacteria</taxon>
        <taxon>Pseudomonadati</taxon>
        <taxon>Pseudomonadota</taxon>
        <taxon>Gammaproteobacteria</taxon>
        <taxon>Enterobacterales</taxon>
        <taxon>Enterobacteriaceae</taxon>
        <taxon>Pluralibacter</taxon>
    </lineage>
</organism>
<evidence type="ECO:0000313" key="3">
    <source>
        <dbReference type="Proteomes" id="UP000069162"/>
    </source>
</evidence>
<gene>
    <name evidence="2" type="ORF">AO703_10040</name>
</gene>
<keyword evidence="1" id="KW-0472">Membrane</keyword>
<sequence>MYGLGASDNAPEQLNFYFGLAVNFTIYGKVFLANLYLGQGHTGSSNNWWIGGLPVNGNTDTVTISDGAGMGKGYQISSDSWVNDFTLS</sequence>
<dbReference type="EMBL" id="CP012871">
    <property type="protein sequence ID" value="ALR76627.1"/>
    <property type="molecule type" value="Genomic_DNA"/>
</dbReference>
<protein>
    <submittedName>
        <fullName evidence="2">Uncharacterized protein</fullName>
    </submittedName>
</protein>